<keyword evidence="1" id="KW-0472">Membrane</keyword>
<accession>W7XKH7</accession>
<evidence type="ECO:0000313" key="2">
    <source>
        <dbReference type="EMBL" id="EWS76541.1"/>
    </source>
</evidence>
<keyword evidence="1" id="KW-1133">Transmembrane helix</keyword>
<organism evidence="2 3">
    <name type="scientific">Tetrahymena thermophila (strain SB210)</name>
    <dbReference type="NCBI Taxonomy" id="312017"/>
    <lineage>
        <taxon>Eukaryota</taxon>
        <taxon>Sar</taxon>
        <taxon>Alveolata</taxon>
        <taxon>Ciliophora</taxon>
        <taxon>Intramacronucleata</taxon>
        <taxon>Oligohymenophorea</taxon>
        <taxon>Hymenostomatida</taxon>
        <taxon>Tetrahymenina</taxon>
        <taxon>Tetrahymenidae</taxon>
        <taxon>Tetrahymena</taxon>
    </lineage>
</organism>
<proteinExistence type="predicted"/>
<feature type="transmembrane region" description="Helical" evidence="1">
    <location>
        <begin position="175"/>
        <end position="197"/>
    </location>
</feature>
<evidence type="ECO:0000256" key="1">
    <source>
        <dbReference type="SAM" id="Phobius"/>
    </source>
</evidence>
<dbReference type="AlphaFoldDB" id="W7XKH7"/>
<dbReference type="RefSeq" id="XP_012650913.1">
    <property type="nucleotide sequence ID" value="XM_012795459.1"/>
</dbReference>
<dbReference type="KEGG" id="tet:TTHERM_000361799"/>
<evidence type="ECO:0000313" key="3">
    <source>
        <dbReference type="Proteomes" id="UP000009168"/>
    </source>
</evidence>
<dbReference type="Proteomes" id="UP000009168">
    <property type="component" value="Unassembled WGS sequence"/>
</dbReference>
<keyword evidence="1 2" id="KW-0812">Transmembrane</keyword>
<sequence length="210" mass="25878">MFSKTNLIRFYQKKHGWQLSYFLKKFKQNHQILKQFWYHPLKIQSKHGNITFQHAMSLLVVYSILLSKRPSCLENLLKYILDMTYKSNIFLSLRPKTLQKYLPHYQLSMFRLIHAHFQIQAQFQRLILFQIQHLLLYHRFSYLLIMIYFLIFLTQQDSEYIKNKKQVLILLRKTLFNYYVIFFFSSSQISYFQFFLLKIDYIFSKSKITF</sequence>
<gene>
    <name evidence="2" type="ORF">TTHERM_000361799</name>
</gene>
<feature type="transmembrane region" description="Helical" evidence="1">
    <location>
        <begin position="134"/>
        <end position="155"/>
    </location>
</feature>
<dbReference type="GeneID" id="24438609"/>
<dbReference type="EMBL" id="GG662855">
    <property type="protein sequence ID" value="EWS76541.1"/>
    <property type="molecule type" value="Genomic_DNA"/>
</dbReference>
<reference evidence="3" key="1">
    <citation type="journal article" date="2006" name="PLoS Biol.">
        <title>Macronuclear genome sequence of the ciliate Tetrahymena thermophila, a model eukaryote.</title>
        <authorList>
            <person name="Eisen J.A."/>
            <person name="Coyne R.S."/>
            <person name="Wu M."/>
            <person name="Wu D."/>
            <person name="Thiagarajan M."/>
            <person name="Wortman J.R."/>
            <person name="Badger J.H."/>
            <person name="Ren Q."/>
            <person name="Amedeo P."/>
            <person name="Jones K.M."/>
            <person name="Tallon L.J."/>
            <person name="Delcher A.L."/>
            <person name="Salzberg S.L."/>
            <person name="Silva J.C."/>
            <person name="Haas B.J."/>
            <person name="Majoros W.H."/>
            <person name="Farzad M."/>
            <person name="Carlton J.M."/>
            <person name="Smith R.K. Jr."/>
            <person name="Garg J."/>
            <person name="Pearlman R.E."/>
            <person name="Karrer K.M."/>
            <person name="Sun L."/>
            <person name="Manning G."/>
            <person name="Elde N.C."/>
            <person name="Turkewitz A.P."/>
            <person name="Asai D.J."/>
            <person name="Wilkes D.E."/>
            <person name="Wang Y."/>
            <person name="Cai H."/>
            <person name="Collins K."/>
            <person name="Stewart B.A."/>
            <person name="Lee S.R."/>
            <person name="Wilamowska K."/>
            <person name="Weinberg Z."/>
            <person name="Ruzzo W.L."/>
            <person name="Wloga D."/>
            <person name="Gaertig J."/>
            <person name="Frankel J."/>
            <person name="Tsao C.-C."/>
            <person name="Gorovsky M.A."/>
            <person name="Keeling P.J."/>
            <person name="Waller R.F."/>
            <person name="Patron N.J."/>
            <person name="Cherry J.M."/>
            <person name="Stover N.A."/>
            <person name="Krieger C.J."/>
            <person name="del Toro C."/>
            <person name="Ryder H.F."/>
            <person name="Williamson S.C."/>
            <person name="Barbeau R.A."/>
            <person name="Hamilton E.P."/>
            <person name="Orias E."/>
        </authorList>
    </citation>
    <scope>NUCLEOTIDE SEQUENCE [LARGE SCALE GENOMIC DNA]</scope>
    <source>
        <strain evidence="3">SB210</strain>
    </source>
</reference>
<name>W7XKH7_TETTS</name>
<dbReference type="InParanoid" id="W7XKH7"/>
<keyword evidence="3" id="KW-1185">Reference proteome</keyword>
<protein>
    <submittedName>
        <fullName evidence="2">Transmembrane protein, putative</fullName>
    </submittedName>
</protein>